<reference evidence="8" key="1">
    <citation type="submission" date="2021-01" db="EMBL/GenBank/DDBJ databases">
        <title>Adiantum capillus-veneris genome.</title>
        <authorList>
            <person name="Fang Y."/>
            <person name="Liao Q."/>
        </authorList>
    </citation>
    <scope>NUCLEOTIDE SEQUENCE</scope>
    <source>
        <strain evidence="8">H3</strain>
        <tissue evidence="8">Leaf</tissue>
    </source>
</reference>
<dbReference type="PROSITE" id="PS51999">
    <property type="entry name" value="ZF_GRF"/>
    <property type="match status" value="2"/>
</dbReference>
<feature type="region of interest" description="Disordered" evidence="5">
    <location>
        <begin position="24"/>
        <end position="87"/>
    </location>
</feature>
<sequence>MDHFTLDGDADEDDAAFLSAVAEAEADGRRRLSQEVGDLRRKHDRQHAEPAESVSSSLHSPYDARHGDAGHGFDEKEAASKRSRLEPEGDYMAALRGTHSETWQAMTSKARSDVKPRYGAASSASVNLGFDGGGAQGGGSGACFHCGKEGHWARDCPSKSFNPNPWAPDSSNLPSQSQVPERGCPCGGGVCKVLTANTEKNAGRQFYRCPLRKEEGQCGFFEWCDGNTSTSQGLPKEHSDSRTLLELSCPCGAGLCITLTAKTEKNMGRQFYRCPLNQGEGSCGFFKWCDENVPASSTAPAYGLSPYKERVPVSNNMPASNAASGQCYKCGMNGHWAKDCPSAAQSNTPKAFSGTMRSGQVGSGAMGTCYKCDQVGHWAKDCPNQQFSPGSKGAVGGFNRYGAEANVSRNYPNASGYGRSGIGTNMGASSGSAAPGACFKCGSQGHWSKDCPNARPSGSGGEPQGSVPGGFNRR</sequence>
<dbReference type="GO" id="GO:0003676">
    <property type="term" value="F:nucleic acid binding"/>
    <property type="evidence" value="ECO:0007669"/>
    <property type="project" value="InterPro"/>
</dbReference>
<feature type="domain" description="CCHC-type" evidence="6">
    <location>
        <begin position="438"/>
        <end position="453"/>
    </location>
</feature>
<evidence type="ECO:0000313" key="9">
    <source>
        <dbReference type="Proteomes" id="UP000886520"/>
    </source>
</evidence>
<accession>A0A9D4U7S6</accession>
<feature type="domain" description="CCHC-type" evidence="6">
    <location>
        <begin position="369"/>
        <end position="384"/>
    </location>
</feature>
<dbReference type="InterPro" id="IPR010666">
    <property type="entry name" value="Znf_GRF"/>
</dbReference>
<feature type="compositionally biased region" description="Basic and acidic residues" evidence="5">
    <location>
        <begin position="62"/>
        <end position="87"/>
    </location>
</feature>
<keyword evidence="9" id="KW-1185">Reference proteome</keyword>
<comment type="caution">
    <text evidence="8">The sequence shown here is derived from an EMBL/GenBank/DDBJ whole genome shotgun (WGS) entry which is preliminary data.</text>
</comment>
<dbReference type="OrthoDB" id="5418639at2759"/>
<keyword evidence="2 4" id="KW-0863">Zinc-finger</keyword>
<dbReference type="Pfam" id="PF00098">
    <property type="entry name" value="zf-CCHC"/>
    <property type="match status" value="4"/>
</dbReference>
<feature type="region of interest" description="Disordered" evidence="5">
    <location>
        <begin position="450"/>
        <end position="474"/>
    </location>
</feature>
<keyword evidence="1" id="KW-0479">Metal-binding</keyword>
<dbReference type="PROSITE" id="PS50158">
    <property type="entry name" value="ZF_CCHC"/>
    <property type="match status" value="4"/>
</dbReference>
<dbReference type="Pfam" id="PF06839">
    <property type="entry name" value="Zn_ribbon_GRF"/>
    <property type="match status" value="2"/>
</dbReference>
<dbReference type="InterPro" id="IPR036875">
    <property type="entry name" value="Znf_CCHC_sf"/>
</dbReference>
<keyword evidence="3" id="KW-0862">Zinc</keyword>
<evidence type="ECO:0000256" key="2">
    <source>
        <dbReference type="ARBA" id="ARBA00022771"/>
    </source>
</evidence>
<dbReference type="Proteomes" id="UP000886520">
    <property type="component" value="Chromosome 22"/>
</dbReference>
<proteinExistence type="predicted"/>
<evidence type="ECO:0000313" key="8">
    <source>
        <dbReference type="EMBL" id="KAI5062129.1"/>
    </source>
</evidence>
<dbReference type="Gene3D" id="4.10.60.10">
    <property type="entry name" value="Zinc finger, CCHC-type"/>
    <property type="match status" value="4"/>
</dbReference>
<evidence type="ECO:0000256" key="1">
    <source>
        <dbReference type="ARBA" id="ARBA00022723"/>
    </source>
</evidence>
<feature type="domain" description="CCHC-type" evidence="6">
    <location>
        <begin position="327"/>
        <end position="342"/>
    </location>
</feature>
<evidence type="ECO:0000256" key="5">
    <source>
        <dbReference type="SAM" id="MobiDB-lite"/>
    </source>
</evidence>
<evidence type="ECO:0000256" key="3">
    <source>
        <dbReference type="ARBA" id="ARBA00022833"/>
    </source>
</evidence>
<dbReference type="InterPro" id="IPR001878">
    <property type="entry name" value="Znf_CCHC"/>
</dbReference>
<name>A0A9D4U7S6_ADICA</name>
<organism evidence="8 9">
    <name type="scientific">Adiantum capillus-veneris</name>
    <name type="common">Maidenhair fern</name>
    <dbReference type="NCBI Taxonomy" id="13818"/>
    <lineage>
        <taxon>Eukaryota</taxon>
        <taxon>Viridiplantae</taxon>
        <taxon>Streptophyta</taxon>
        <taxon>Embryophyta</taxon>
        <taxon>Tracheophyta</taxon>
        <taxon>Polypodiopsida</taxon>
        <taxon>Polypodiidae</taxon>
        <taxon>Polypodiales</taxon>
        <taxon>Pteridineae</taxon>
        <taxon>Pteridaceae</taxon>
        <taxon>Vittarioideae</taxon>
        <taxon>Adiantum</taxon>
    </lineage>
</organism>
<feature type="domain" description="GRF-type" evidence="7">
    <location>
        <begin position="249"/>
        <end position="292"/>
    </location>
</feature>
<dbReference type="PANTHER" id="PTHR33680:SF1">
    <property type="entry name" value="OS05G0489500 PROTEIN"/>
    <property type="match status" value="1"/>
</dbReference>
<dbReference type="AlphaFoldDB" id="A0A9D4U7S6"/>
<feature type="compositionally biased region" description="Basic and acidic residues" evidence="5">
    <location>
        <begin position="26"/>
        <end position="50"/>
    </location>
</feature>
<dbReference type="SMART" id="SM00343">
    <property type="entry name" value="ZnF_C2HC"/>
    <property type="match status" value="4"/>
</dbReference>
<dbReference type="GO" id="GO:0008270">
    <property type="term" value="F:zinc ion binding"/>
    <property type="evidence" value="ECO:0007669"/>
    <property type="project" value="UniProtKB-KW"/>
</dbReference>
<feature type="domain" description="CCHC-type" evidence="6">
    <location>
        <begin position="143"/>
        <end position="158"/>
    </location>
</feature>
<evidence type="ECO:0000259" key="7">
    <source>
        <dbReference type="PROSITE" id="PS51999"/>
    </source>
</evidence>
<dbReference type="EMBL" id="JABFUD020000022">
    <property type="protein sequence ID" value="KAI5062129.1"/>
    <property type="molecule type" value="Genomic_DNA"/>
</dbReference>
<dbReference type="SUPFAM" id="SSF57756">
    <property type="entry name" value="Retrovirus zinc finger-like domains"/>
    <property type="match status" value="3"/>
</dbReference>
<evidence type="ECO:0000259" key="6">
    <source>
        <dbReference type="PROSITE" id="PS50158"/>
    </source>
</evidence>
<protein>
    <submittedName>
        <fullName evidence="8">Uncharacterized protein</fullName>
    </submittedName>
</protein>
<dbReference type="PANTHER" id="PTHR33680">
    <property type="entry name" value="OS07G0190500 PROTEIN"/>
    <property type="match status" value="1"/>
</dbReference>
<evidence type="ECO:0000256" key="4">
    <source>
        <dbReference type="PROSITE-ProRule" id="PRU00047"/>
    </source>
</evidence>
<gene>
    <name evidence="8" type="ORF">GOP47_0022668</name>
</gene>
<feature type="domain" description="GRF-type" evidence="7">
    <location>
        <begin position="184"/>
        <end position="227"/>
    </location>
</feature>